<name>A0A6I4IAS5_9SPHI</name>
<gene>
    <name evidence="4" type="ORF">GO816_14155</name>
</gene>
<dbReference type="OrthoDB" id="9810880at2"/>
<protein>
    <submittedName>
        <fullName evidence="4">Thiamine phosphate synthase</fullName>
    </submittedName>
</protein>
<evidence type="ECO:0000256" key="1">
    <source>
        <dbReference type="ARBA" id="ARBA00004948"/>
    </source>
</evidence>
<dbReference type="PANTHER" id="PTHR20857:SF23">
    <property type="entry name" value="THIAMINE BIOSYNTHETIC BIFUNCTIONAL ENZYME"/>
    <property type="match status" value="1"/>
</dbReference>
<dbReference type="AlphaFoldDB" id="A0A6I4IAS5"/>
<sequence length="216" mass="23570">MEKTHGITGGVYLVLDPAQPIDLLLQKLEAALTGGVNAVQIWNNWDKETDKLTLIEAIGTLCRNYHVPLFINEEWQLLKQSLFLDGVHFDAIPNDYELIKKAVTRPFMAGITCSGDLNTVAWASKHQLNYVSFCAMFPSPSAGSCSIVMPEVVKEAHKTTSLPLFVSGGITPQNIIALKEKTPFDGVAVISGIMSANDPQKQVKIYKDALGIAQSV</sequence>
<dbReference type="Gene3D" id="3.20.20.70">
    <property type="entry name" value="Aldolase class I"/>
    <property type="match status" value="1"/>
</dbReference>
<evidence type="ECO:0000259" key="3">
    <source>
        <dbReference type="Pfam" id="PF02581"/>
    </source>
</evidence>
<keyword evidence="5" id="KW-1185">Reference proteome</keyword>
<dbReference type="Pfam" id="PF02581">
    <property type="entry name" value="TMP-TENI"/>
    <property type="match status" value="1"/>
</dbReference>
<dbReference type="GO" id="GO:0004789">
    <property type="term" value="F:thiamine-phosphate diphosphorylase activity"/>
    <property type="evidence" value="ECO:0007669"/>
    <property type="project" value="TreeGrafter"/>
</dbReference>
<dbReference type="InterPro" id="IPR036206">
    <property type="entry name" value="ThiamineP_synth_sf"/>
</dbReference>
<dbReference type="GO" id="GO:0005737">
    <property type="term" value="C:cytoplasm"/>
    <property type="evidence" value="ECO:0007669"/>
    <property type="project" value="TreeGrafter"/>
</dbReference>
<comment type="pathway">
    <text evidence="1">Cofactor biosynthesis; thiamine diphosphate biosynthesis.</text>
</comment>
<accession>A0A6I4IAS5</accession>
<evidence type="ECO:0000256" key="2">
    <source>
        <dbReference type="ARBA" id="ARBA00022977"/>
    </source>
</evidence>
<dbReference type="EMBL" id="WQLA01000005">
    <property type="protein sequence ID" value="MVN92275.1"/>
    <property type="molecule type" value="Genomic_DNA"/>
</dbReference>
<reference evidence="4 5" key="1">
    <citation type="submission" date="2019-12" db="EMBL/GenBank/DDBJ databases">
        <title>Mucilaginibacter sp. HME9299 genome sequencing and assembly.</title>
        <authorList>
            <person name="Kang H."/>
            <person name="Kim H."/>
            <person name="Joh K."/>
        </authorList>
    </citation>
    <scope>NUCLEOTIDE SEQUENCE [LARGE SCALE GENOMIC DNA]</scope>
    <source>
        <strain evidence="4 5">HME9299</strain>
    </source>
</reference>
<evidence type="ECO:0000313" key="5">
    <source>
        <dbReference type="Proteomes" id="UP000434850"/>
    </source>
</evidence>
<dbReference type="InterPro" id="IPR013785">
    <property type="entry name" value="Aldolase_TIM"/>
</dbReference>
<proteinExistence type="predicted"/>
<dbReference type="GO" id="GO:0009228">
    <property type="term" value="P:thiamine biosynthetic process"/>
    <property type="evidence" value="ECO:0007669"/>
    <property type="project" value="UniProtKB-KW"/>
</dbReference>
<comment type="caution">
    <text evidence="4">The sequence shown here is derived from an EMBL/GenBank/DDBJ whole genome shotgun (WGS) entry which is preliminary data.</text>
</comment>
<dbReference type="Proteomes" id="UP000434850">
    <property type="component" value="Unassembled WGS sequence"/>
</dbReference>
<dbReference type="SUPFAM" id="SSF51391">
    <property type="entry name" value="Thiamin phosphate synthase"/>
    <property type="match status" value="1"/>
</dbReference>
<organism evidence="4 5">
    <name type="scientific">Mucilaginibacter aquatilis</name>
    <dbReference type="NCBI Taxonomy" id="1517760"/>
    <lineage>
        <taxon>Bacteria</taxon>
        <taxon>Pseudomonadati</taxon>
        <taxon>Bacteroidota</taxon>
        <taxon>Sphingobacteriia</taxon>
        <taxon>Sphingobacteriales</taxon>
        <taxon>Sphingobacteriaceae</taxon>
        <taxon>Mucilaginibacter</taxon>
    </lineage>
</organism>
<evidence type="ECO:0000313" key="4">
    <source>
        <dbReference type="EMBL" id="MVN92275.1"/>
    </source>
</evidence>
<dbReference type="PANTHER" id="PTHR20857">
    <property type="entry name" value="THIAMINE-PHOSPHATE PYROPHOSPHORYLASE"/>
    <property type="match status" value="1"/>
</dbReference>
<dbReference type="InterPro" id="IPR022998">
    <property type="entry name" value="ThiamineP_synth_TenI"/>
</dbReference>
<keyword evidence="2" id="KW-0784">Thiamine biosynthesis</keyword>
<feature type="domain" description="Thiamine phosphate synthase/TenI" evidence="3">
    <location>
        <begin position="11"/>
        <end position="193"/>
    </location>
</feature>
<dbReference type="CDD" id="cd00564">
    <property type="entry name" value="TMP_TenI"/>
    <property type="match status" value="1"/>
</dbReference>
<dbReference type="RefSeq" id="WP_157542586.1">
    <property type="nucleotide sequence ID" value="NZ_WQLA01000005.1"/>
</dbReference>